<evidence type="ECO:0008006" key="3">
    <source>
        <dbReference type="Google" id="ProtNLM"/>
    </source>
</evidence>
<dbReference type="PANTHER" id="PTHR42708">
    <property type="entry name" value="ATP/GTP-BINDING PROTEIN-RELATED"/>
    <property type="match status" value="1"/>
</dbReference>
<reference evidence="2" key="1">
    <citation type="journal article" date="2015" name="Nature">
        <title>Complex archaea that bridge the gap between prokaryotes and eukaryotes.</title>
        <authorList>
            <person name="Spang A."/>
            <person name="Saw J.H."/>
            <person name="Jorgensen S.L."/>
            <person name="Zaremba-Niedzwiedzka K."/>
            <person name="Martijn J."/>
            <person name="Lind A.E."/>
            <person name="van Eijk R."/>
            <person name="Schleper C."/>
            <person name="Guy L."/>
            <person name="Ettema T.J."/>
        </authorList>
    </citation>
    <scope>NUCLEOTIDE SEQUENCE</scope>
</reference>
<proteinExistence type="predicted"/>
<protein>
    <recommendedName>
        <fullName evidence="3">Mutual gliding-motility protein MglA</fullName>
    </recommendedName>
</protein>
<gene>
    <name evidence="2" type="ORF">LCGC14_2490210</name>
</gene>
<dbReference type="Pfam" id="PF00071">
    <property type="entry name" value="Ras"/>
    <property type="match status" value="1"/>
</dbReference>
<sequence length="281" mass="31369">MALFNYASKEITLKVVYYGPGLCGKTTNLQQLHERMSSDKKGKLLSLSTDADRTLFFDFMPVQLGKIKDFNIRFQLYTVPGQVRYNATRKLVLKGADAIVFVADSQTAMKDQNVDSFQNMRENLTANNINPDDIPVVLQYNKRDLKKIMSVDDLNADLNPKGNEIIEASAYEGWGVDETFQIVTKSLLKFISKKHNIKIDEEEEEAKPAAKPSKDRINISIEDKANRLLEEEPIEVDLAEPAPAPMEPASAPEPPSTEWNSLLEDDTPAAVADTGSSELES</sequence>
<dbReference type="AlphaFoldDB" id="A0A0F9BSU1"/>
<dbReference type="EMBL" id="LAZR01039454">
    <property type="protein sequence ID" value="KKL16972.1"/>
    <property type="molecule type" value="Genomic_DNA"/>
</dbReference>
<dbReference type="CDD" id="cd00882">
    <property type="entry name" value="Ras_like_GTPase"/>
    <property type="match status" value="1"/>
</dbReference>
<evidence type="ECO:0000256" key="1">
    <source>
        <dbReference type="SAM" id="MobiDB-lite"/>
    </source>
</evidence>
<dbReference type="GO" id="GO:0003924">
    <property type="term" value="F:GTPase activity"/>
    <property type="evidence" value="ECO:0007669"/>
    <property type="project" value="InterPro"/>
</dbReference>
<dbReference type="GO" id="GO:0005525">
    <property type="term" value="F:GTP binding"/>
    <property type="evidence" value="ECO:0007669"/>
    <property type="project" value="InterPro"/>
</dbReference>
<organism evidence="2">
    <name type="scientific">marine sediment metagenome</name>
    <dbReference type="NCBI Taxonomy" id="412755"/>
    <lineage>
        <taxon>unclassified sequences</taxon>
        <taxon>metagenomes</taxon>
        <taxon>ecological metagenomes</taxon>
    </lineage>
</organism>
<dbReference type="InterPro" id="IPR001806">
    <property type="entry name" value="Small_GTPase"/>
</dbReference>
<name>A0A0F9BSU1_9ZZZZ</name>
<feature type="non-terminal residue" evidence="2">
    <location>
        <position position="281"/>
    </location>
</feature>
<evidence type="ECO:0000313" key="2">
    <source>
        <dbReference type="EMBL" id="KKL16972.1"/>
    </source>
</evidence>
<dbReference type="PRINTS" id="PR00449">
    <property type="entry name" value="RASTRNSFRMNG"/>
</dbReference>
<dbReference type="InterPro" id="IPR052705">
    <property type="entry name" value="Gliding_Motility_GTPase"/>
</dbReference>
<accession>A0A0F9BSU1</accession>
<feature type="compositionally biased region" description="Pro residues" evidence="1">
    <location>
        <begin position="242"/>
        <end position="255"/>
    </location>
</feature>
<dbReference type="PROSITE" id="PS51419">
    <property type="entry name" value="RAB"/>
    <property type="match status" value="1"/>
</dbReference>
<dbReference type="PANTHER" id="PTHR42708:SF1">
    <property type="entry name" value="GLIDING MOTILITY PROTEIN MGLA"/>
    <property type="match status" value="1"/>
</dbReference>
<dbReference type="InterPro" id="IPR027417">
    <property type="entry name" value="P-loop_NTPase"/>
</dbReference>
<feature type="compositionally biased region" description="Basic and acidic residues" evidence="1">
    <location>
        <begin position="206"/>
        <end position="230"/>
    </location>
</feature>
<feature type="region of interest" description="Disordered" evidence="1">
    <location>
        <begin position="202"/>
        <end position="281"/>
    </location>
</feature>
<dbReference type="Gene3D" id="3.40.50.300">
    <property type="entry name" value="P-loop containing nucleotide triphosphate hydrolases"/>
    <property type="match status" value="1"/>
</dbReference>
<comment type="caution">
    <text evidence="2">The sequence shown here is derived from an EMBL/GenBank/DDBJ whole genome shotgun (WGS) entry which is preliminary data.</text>
</comment>
<dbReference type="SUPFAM" id="SSF52540">
    <property type="entry name" value="P-loop containing nucleoside triphosphate hydrolases"/>
    <property type="match status" value="1"/>
</dbReference>